<feature type="transmembrane region" description="Helical" evidence="7">
    <location>
        <begin position="15"/>
        <end position="33"/>
    </location>
</feature>
<reference evidence="9 10" key="1">
    <citation type="submission" date="2014-12" db="EMBL/GenBank/DDBJ databases">
        <title>Genome sequence of Methanobrevibacter arboriphilicus DH1, DSM1125.</title>
        <authorList>
            <person name="Poehlein A."/>
            <person name="Thauer R.K."/>
            <person name="Seedorf H."/>
            <person name="Daniel R."/>
        </authorList>
    </citation>
    <scope>NUCLEOTIDE SEQUENCE [LARGE SCALE GENOMIC DNA]</scope>
    <source>
        <strain evidence="9 10">DH1</strain>
    </source>
</reference>
<dbReference type="InterPro" id="IPR059000">
    <property type="entry name" value="ATPase_P-type_domA"/>
</dbReference>
<evidence type="ECO:0000313" key="10">
    <source>
        <dbReference type="Proteomes" id="UP000191661"/>
    </source>
</evidence>
<dbReference type="SFLD" id="SFLDF00027">
    <property type="entry name" value="p-type_atpase"/>
    <property type="match status" value="1"/>
</dbReference>
<evidence type="ECO:0000313" key="9">
    <source>
        <dbReference type="EMBL" id="OQD59150.1"/>
    </source>
</evidence>
<feature type="transmembrane region" description="Helical" evidence="7">
    <location>
        <begin position="40"/>
        <end position="62"/>
    </location>
</feature>
<dbReference type="Proteomes" id="UP000191661">
    <property type="component" value="Unassembled WGS sequence"/>
</dbReference>
<evidence type="ECO:0000256" key="6">
    <source>
        <dbReference type="ARBA" id="ARBA00023136"/>
    </source>
</evidence>
<dbReference type="InterPro" id="IPR001757">
    <property type="entry name" value="P_typ_ATPase"/>
</dbReference>
<dbReference type="SFLD" id="SFLDG00002">
    <property type="entry name" value="C1.7:_P-type_atpase_like"/>
    <property type="match status" value="1"/>
</dbReference>
<evidence type="ECO:0000256" key="4">
    <source>
        <dbReference type="ARBA" id="ARBA00022967"/>
    </source>
</evidence>
<dbReference type="GO" id="GO:0016020">
    <property type="term" value="C:membrane"/>
    <property type="evidence" value="ECO:0007669"/>
    <property type="project" value="UniProtKB-SubCell"/>
</dbReference>
<dbReference type="RefSeq" id="WP_080460234.1">
    <property type="nucleotide sequence ID" value="NZ_JXMW01000006.1"/>
</dbReference>
<dbReference type="InterPro" id="IPR023214">
    <property type="entry name" value="HAD_sf"/>
</dbReference>
<dbReference type="SFLD" id="SFLDS00003">
    <property type="entry name" value="Haloacid_Dehalogenase"/>
    <property type="match status" value="1"/>
</dbReference>
<dbReference type="InterPro" id="IPR008250">
    <property type="entry name" value="ATPase_P-typ_transduc_dom_A_sf"/>
</dbReference>
<evidence type="ECO:0000256" key="5">
    <source>
        <dbReference type="ARBA" id="ARBA00022989"/>
    </source>
</evidence>
<comment type="similarity">
    <text evidence="2">Belongs to the cation transport ATPase (P-type) (TC 3.A.3) family. Type IB subfamily.</text>
</comment>
<feature type="transmembrane region" description="Helical" evidence="7">
    <location>
        <begin position="651"/>
        <end position="669"/>
    </location>
</feature>
<keyword evidence="10" id="KW-1185">Reference proteome</keyword>
<protein>
    <submittedName>
        <fullName evidence="9">Cation-transporting ATPase</fullName>
    </submittedName>
</protein>
<proteinExistence type="inferred from homology"/>
<gene>
    <name evidence="9" type="ORF">MBBAR_6c02620</name>
</gene>
<dbReference type="Gene3D" id="3.40.1110.10">
    <property type="entry name" value="Calcium-transporting ATPase, cytoplasmic domain N"/>
    <property type="match status" value="1"/>
</dbReference>
<dbReference type="OrthoDB" id="8588at2157"/>
<comment type="caution">
    <text evidence="9">The sequence shown here is derived from an EMBL/GenBank/DDBJ whole genome shotgun (WGS) entry which is preliminary data.</text>
</comment>
<dbReference type="SUPFAM" id="SSF81653">
    <property type="entry name" value="Calcium ATPase, transduction domain A"/>
    <property type="match status" value="1"/>
</dbReference>
<dbReference type="InterPro" id="IPR023298">
    <property type="entry name" value="ATPase_P-typ_TM_dom_sf"/>
</dbReference>
<keyword evidence="6 7" id="KW-0472">Membrane</keyword>
<dbReference type="EMBL" id="JXMW01000006">
    <property type="protein sequence ID" value="OQD59150.1"/>
    <property type="molecule type" value="Genomic_DNA"/>
</dbReference>
<feature type="transmembrane region" description="Helical" evidence="7">
    <location>
        <begin position="74"/>
        <end position="101"/>
    </location>
</feature>
<feature type="domain" description="P-type ATPase A" evidence="8">
    <location>
        <begin position="119"/>
        <end position="223"/>
    </location>
</feature>
<dbReference type="SUPFAM" id="SSF56784">
    <property type="entry name" value="HAD-like"/>
    <property type="match status" value="1"/>
</dbReference>
<feature type="transmembrane region" description="Helical" evidence="7">
    <location>
        <begin position="264"/>
        <end position="289"/>
    </location>
</feature>
<feature type="transmembrane region" description="Helical" evidence="7">
    <location>
        <begin position="624"/>
        <end position="645"/>
    </location>
</feature>
<dbReference type="GO" id="GO:0022857">
    <property type="term" value="F:transmembrane transporter activity"/>
    <property type="evidence" value="ECO:0007669"/>
    <property type="project" value="TreeGrafter"/>
</dbReference>
<dbReference type="Pfam" id="PF00122">
    <property type="entry name" value="E1-E2_ATPase"/>
    <property type="match status" value="1"/>
</dbReference>
<keyword evidence="3 7" id="KW-0812">Transmembrane</keyword>
<dbReference type="PROSITE" id="PS00154">
    <property type="entry name" value="ATPASE_E1_E2"/>
    <property type="match status" value="1"/>
</dbReference>
<keyword evidence="5 7" id="KW-1133">Transmembrane helix</keyword>
<evidence type="ECO:0000256" key="3">
    <source>
        <dbReference type="ARBA" id="ARBA00022692"/>
    </source>
</evidence>
<comment type="subcellular location">
    <subcellularLocation>
        <location evidence="1">Membrane</location>
    </subcellularLocation>
</comment>
<dbReference type="Gene3D" id="2.70.150.10">
    <property type="entry name" value="Calcium-transporting ATPase, cytoplasmic transduction domain A"/>
    <property type="match status" value="1"/>
</dbReference>
<evidence type="ECO:0000256" key="2">
    <source>
        <dbReference type="ARBA" id="ARBA00006024"/>
    </source>
</evidence>
<dbReference type="InterPro" id="IPR036412">
    <property type="entry name" value="HAD-like_sf"/>
</dbReference>
<dbReference type="PANTHER" id="PTHR48085">
    <property type="entry name" value="CADMIUM/ZINC-TRANSPORTING ATPASE HMA2-RELATED"/>
    <property type="match status" value="1"/>
</dbReference>
<organism evidence="9 10">
    <name type="scientific">Methanobrevibacter arboriphilus JCM 13429 = DSM 1125</name>
    <dbReference type="NCBI Taxonomy" id="1300164"/>
    <lineage>
        <taxon>Archaea</taxon>
        <taxon>Methanobacteriati</taxon>
        <taxon>Methanobacteriota</taxon>
        <taxon>Methanomada group</taxon>
        <taxon>Methanobacteria</taxon>
        <taxon>Methanobacteriales</taxon>
        <taxon>Methanobacteriaceae</taxon>
        <taxon>Methanobrevibacter</taxon>
    </lineage>
</organism>
<dbReference type="FunFam" id="2.70.150.10:FF:000002">
    <property type="entry name" value="Copper-transporting ATPase 1, putative"/>
    <property type="match status" value="1"/>
</dbReference>
<evidence type="ECO:0000256" key="1">
    <source>
        <dbReference type="ARBA" id="ARBA00004370"/>
    </source>
</evidence>
<dbReference type="InterPro" id="IPR051014">
    <property type="entry name" value="Cation_Transport_ATPase_IB"/>
</dbReference>
<dbReference type="Gene3D" id="3.40.50.1000">
    <property type="entry name" value="HAD superfamily/HAD-like"/>
    <property type="match status" value="1"/>
</dbReference>
<dbReference type="AlphaFoldDB" id="A0A1V6N365"/>
<dbReference type="GO" id="GO:0005524">
    <property type="term" value="F:ATP binding"/>
    <property type="evidence" value="ECO:0007669"/>
    <property type="project" value="InterPro"/>
</dbReference>
<dbReference type="GO" id="GO:0016887">
    <property type="term" value="F:ATP hydrolysis activity"/>
    <property type="evidence" value="ECO:0007669"/>
    <property type="project" value="InterPro"/>
</dbReference>
<dbReference type="InterPro" id="IPR023299">
    <property type="entry name" value="ATPase_P-typ_cyto_dom_N"/>
</dbReference>
<dbReference type="NCBIfam" id="TIGR01494">
    <property type="entry name" value="ATPase_P-type"/>
    <property type="match status" value="2"/>
</dbReference>
<accession>A0A1V6N365</accession>
<dbReference type="InterPro" id="IPR018303">
    <property type="entry name" value="ATPase_P-typ_P_site"/>
</dbReference>
<dbReference type="PRINTS" id="PR00120">
    <property type="entry name" value="HATPASE"/>
</dbReference>
<dbReference type="InterPro" id="IPR044492">
    <property type="entry name" value="P_typ_ATPase_HD_dom"/>
</dbReference>
<dbReference type="SUPFAM" id="SSF81665">
    <property type="entry name" value="Calcium ATPase, transmembrane domain M"/>
    <property type="match status" value="1"/>
</dbReference>
<keyword evidence="4" id="KW-1278">Translocase</keyword>
<feature type="transmembrane region" description="Helical" evidence="7">
    <location>
        <begin position="239"/>
        <end position="258"/>
    </location>
</feature>
<dbReference type="PRINTS" id="PR00119">
    <property type="entry name" value="CATATPASE"/>
</dbReference>
<evidence type="ECO:0000259" key="8">
    <source>
        <dbReference type="Pfam" id="PF00122"/>
    </source>
</evidence>
<sequence length="677" mass="73182">MENKNSFIYEEKKSVIFLIVSAIALILSFFKIFTIGPIDLSWIAILLCGLPIIKDAVVGLVTEFDIKADLLVSIALIASIIIGEIFAAGEIAFIMAIGGLLEEFTVARSRAGIEKLVHLTPRTARRISNKNGVNNEEIIDAKKVEIGDLIQVLPGETIPVDGELVSGETSIDQSVMTGEPVPIDKIKGDEVFSGTVNQFGSFVMKATKIGKDSSLQRMIDLVESADADKSKIVRLTDKWATWIVVIALSAAIGTYFLTGEIIRSVTVLVVFCPCALVLATPTAIVAAIGNLTRYGVLIKEGDALERLSKIKNILFDKTGTLTYGKPEVLDLIEYKSDEAIDDNINNQYGSYKPSNDNIDNKFKSNDSNNGNMDNNSLIKILASLENKSEHPLGKSIVNYYKNLNRDNNDSKGSVNNGTTFLNVDNFEMIIGKGVKGLVNGEEVLAGNEELLISKSDVEIDQLWVKNNLLSFIDSGATIIYIVISNSFRGALVLGDSLREDAKETINNIKKLDLDPVLLTGDTEKPAKHMADQVGIDQLYYNCLPETKMKVIDGYQDIKNELVAMVGDGVNDAPSLKKAHVGIAMGGIGSDIAVDAADIALVGDDIKSIPHLLGISKKVMQTININIIISLGLNFIAIILAMLGILDPITGALVHNVGSVLVVIYSSLLLKWKSGGIS</sequence>
<name>A0A1V6N365_METAZ</name>
<evidence type="ECO:0000256" key="7">
    <source>
        <dbReference type="SAM" id="Phobius"/>
    </source>
</evidence>
<dbReference type="PANTHER" id="PTHR48085:SF5">
    <property type="entry name" value="CADMIUM_ZINC-TRANSPORTING ATPASE HMA4-RELATED"/>
    <property type="match status" value="1"/>
</dbReference>
<dbReference type="Pfam" id="PF00702">
    <property type="entry name" value="Hydrolase"/>
    <property type="match status" value="1"/>
</dbReference>